<dbReference type="Pfam" id="PF02595">
    <property type="entry name" value="Gly_kinase"/>
    <property type="match status" value="1"/>
</dbReference>
<comment type="similarity">
    <text evidence="1 4">Belongs to the glycerate kinase type-1 family.</text>
</comment>
<evidence type="ECO:0000256" key="3">
    <source>
        <dbReference type="ARBA" id="ARBA00022777"/>
    </source>
</evidence>
<name>A0A6I6JJ66_9BACT</name>
<dbReference type="KEGG" id="mcos:GM418_01155"/>
<dbReference type="SUPFAM" id="SSF110738">
    <property type="entry name" value="Glycerate kinase I"/>
    <property type="match status" value="1"/>
</dbReference>
<reference evidence="5 6" key="1">
    <citation type="submission" date="2019-11" db="EMBL/GenBank/DDBJ databases">
        <authorList>
            <person name="Zheng R.K."/>
            <person name="Sun C.M."/>
        </authorList>
    </citation>
    <scope>NUCLEOTIDE SEQUENCE [LARGE SCALE GENOMIC DNA]</scope>
    <source>
        <strain evidence="5 6">WC007</strain>
    </source>
</reference>
<organism evidence="5 6">
    <name type="scientific">Maribellus comscasis</name>
    <dbReference type="NCBI Taxonomy" id="2681766"/>
    <lineage>
        <taxon>Bacteria</taxon>
        <taxon>Pseudomonadati</taxon>
        <taxon>Bacteroidota</taxon>
        <taxon>Bacteroidia</taxon>
        <taxon>Marinilabiliales</taxon>
        <taxon>Prolixibacteraceae</taxon>
        <taxon>Maribellus</taxon>
    </lineage>
</organism>
<dbReference type="GO" id="GO:0031388">
    <property type="term" value="P:organic acid phosphorylation"/>
    <property type="evidence" value="ECO:0007669"/>
    <property type="project" value="UniProtKB-UniRule"/>
</dbReference>
<sequence length="370" mass="39552">MKILIAPNSMKGSLNAFDFADSIEKAFQECSPSFDVRKAPVADGGDFTGEVLRRNLEATEINIDVTGPLGKKIKSRYCISGEIAIIEMADASGMKMVENSELNPMKASTYGTGELIADAVFNKGCTKVFLAIGGSATVDGGTGMMEALGFKLLDANENVLAGNGKNLQAIQKIITPEIPENISVKIICDVDNPLLGEKGAANVFGPQKGASEKMVQQLEKGLKNWSEVIQKQAGINYSNVEGAGAAGGIAVPLMAFFNAEIVPGADFILSQINFEEDVKWADIVVTGEGKLDSQTLNNKAPFAVAKMSRKYNKPVFAVAGKTEHQASKAFDGIFSLVNGPTTLEFAMKNASELVYNFSYELAKLIQKLRS</sequence>
<dbReference type="EC" id="2.7.1.-" evidence="5"/>
<proteinExistence type="inferred from homology"/>
<dbReference type="GO" id="GO:0008887">
    <property type="term" value="F:glycerate kinase activity"/>
    <property type="evidence" value="ECO:0007669"/>
    <property type="project" value="UniProtKB-UniRule"/>
</dbReference>
<dbReference type="RefSeq" id="WP_158862348.1">
    <property type="nucleotide sequence ID" value="NZ_CP046401.1"/>
</dbReference>
<dbReference type="InterPro" id="IPR036129">
    <property type="entry name" value="Glycerate_kinase_sf"/>
</dbReference>
<dbReference type="PANTHER" id="PTHR21599:SF0">
    <property type="entry name" value="GLYCERATE KINASE"/>
    <property type="match status" value="1"/>
</dbReference>
<dbReference type="PANTHER" id="PTHR21599">
    <property type="entry name" value="GLYCERATE KINASE"/>
    <property type="match status" value="1"/>
</dbReference>
<dbReference type="Proteomes" id="UP000428260">
    <property type="component" value="Chromosome"/>
</dbReference>
<dbReference type="EMBL" id="CP046401">
    <property type="protein sequence ID" value="QGY42311.1"/>
    <property type="molecule type" value="Genomic_DNA"/>
</dbReference>
<evidence type="ECO:0000313" key="5">
    <source>
        <dbReference type="EMBL" id="QGY42311.1"/>
    </source>
</evidence>
<keyword evidence="2 4" id="KW-0808">Transferase</keyword>
<dbReference type="Gene3D" id="3.90.1510.10">
    <property type="entry name" value="Glycerate kinase, domain 2"/>
    <property type="match status" value="1"/>
</dbReference>
<keyword evidence="6" id="KW-1185">Reference proteome</keyword>
<dbReference type="InterPro" id="IPR018193">
    <property type="entry name" value="Glyc_kinase_flavodox-like_fold"/>
</dbReference>
<gene>
    <name evidence="5" type="ORF">GM418_01155</name>
</gene>
<dbReference type="Gene3D" id="3.40.50.10350">
    <property type="entry name" value="Glycerate kinase, domain 1"/>
    <property type="match status" value="1"/>
</dbReference>
<protein>
    <submittedName>
        <fullName evidence="5">Glycerate kinase</fullName>
        <ecNumber evidence="5">2.7.1.-</ecNumber>
    </submittedName>
</protein>
<dbReference type="AlphaFoldDB" id="A0A6I6JJ66"/>
<evidence type="ECO:0000256" key="2">
    <source>
        <dbReference type="ARBA" id="ARBA00022679"/>
    </source>
</evidence>
<dbReference type="InterPro" id="IPR018197">
    <property type="entry name" value="Glycerate_kinase_RE-like"/>
</dbReference>
<evidence type="ECO:0000313" key="6">
    <source>
        <dbReference type="Proteomes" id="UP000428260"/>
    </source>
</evidence>
<evidence type="ECO:0000256" key="1">
    <source>
        <dbReference type="ARBA" id="ARBA00006284"/>
    </source>
</evidence>
<evidence type="ECO:0000256" key="4">
    <source>
        <dbReference type="PIRNR" id="PIRNR006078"/>
    </source>
</evidence>
<keyword evidence="3 4" id="KW-0418">Kinase</keyword>
<accession>A0A6I6JJ66</accession>
<dbReference type="NCBIfam" id="TIGR00045">
    <property type="entry name" value="glycerate kinase"/>
    <property type="match status" value="1"/>
</dbReference>
<dbReference type="PIRSF" id="PIRSF006078">
    <property type="entry name" value="GlxK"/>
    <property type="match status" value="1"/>
</dbReference>
<dbReference type="InterPro" id="IPR004381">
    <property type="entry name" value="Glycerate_kinase"/>
</dbReference>